<evidence type="ECO:0000313" key="3">
    <source>
        <dbReference type="Proteomes" id="UP000053599"/>
    </source>
</evidence>
<evidence type="ECO:0000259" key="1">
    <source>
        <dbReference type="Pfam" id="PF14420"/>
    </source>
</evidence>
<accession>A0A0D1X7U2</accession>
<dbReference type="AlphaFoldDB" id="A0A0D1X7U2"/>
<dbReference type="OrthoDB" id="10465277at2759"/>
<name>A0A0D1X7U2_9EURO</name>
<evidence type="ECO:0000313" key="2">
    <source>
        <dbReference type="EMBL" id="KIV83906.1"/>
    </source>
</evidence>
<dbReference type="InterPro" id="IPR025676">
    <property type="entry name" value="Clr5_dom"/>
</dbReference>
<dbReference type="Pfam" id="PF14420">
    <property type="entry name" value="Clr5"/>
    <property type="match status" value="1"/>
</dbReference>
<feature type="domain" description="Clr5" evidence="1">
    <location>
        <begin position="41"/>
        <end position="74"/>
    </location>
</feature>
<dbReference type="EMBL" id="KN846952">
    <property type="protein sequence ID" value="KIV83906.1"/>
    <property type="molecule type" value="Genomic_DNA"/>
</dbReference>
<sequence length="88" mass="10119">MATTTLVLPVHHAHFGIGNASLTCQAAPRRNKSPPYKSYTNAEWEAIRATITHWYSVERQPLAKVLRRLREVGFLVKYVQFFFICLVT</sequence>
<proteinExistence type="predicted"/>
<gene>
    <name evidence="2" type="ORF">PV11_05891</name>
</gene>
<dbReference type="HOGENOM" id="CLU_2469088_0_0_1"/>
<protein>
    <recommendedName>
        <fullName evidence="1">Clr5 domain-containing protein</fullName>
    </recommendedName>
</protein>
<dbReference type="Proteomes" id="UP000053599">
    <property type="component" value="Unassembled WGS sequence"/>
</dbReference>
<organism evidence="2 3">
    <name type="scientific">Exophiala sideris</name>
    <dbReference type="NCBI Taxonomy" id="1016849"/>
    <lineage>
        <taxon>Eukaryota</taxon>
        <taxon>Fungi</taxon>
        <taxon>Dikarya</taxon>
        <taxon>Ascomycota</taxon>
        <taxon>Pezizomycotina</taxon>
        <taxon>Eurotiomycetes</taxon>
        <taxon>Chaetothyriomycetidae</taxon>
        <taxon>Chaetothyriales</taxon>
        <taxon>Herpotrichiellaceae</taxon>
        <taxon>Exophiala</taxon>
    </lineage>
</organism>
<reference evidence="2 3" key="1">
    <citation type="submission" date="2015-01" db="EMBL/GenBank/DDBJ databases">
        <title>The Genome Sequence of Exophiala sideris CBS121828.</title>
        <authorList>
            <consortium name="The Broad Institute Genomics Platform"/>
            <person name="Cuomo C."/>
            <person name="de Hoog S."/>
            <person name="Gorbushina A."/>
            <person name="Stielow B."/>
            <person name="Teixiera M."/>
            <person name="Abouelleil A."/>
            <person name="Chapman S.B."/>
            <person name="Priest M."/>
            <person name="Young S.K."/>
            <person name="Wortman J."/>
            <person name="Nusbaum C."/>
            <person name="Birren B."/>
        </authorList>
    </citation>
    <scope>NUCLEOTIDE SEQUENCE [LARGE SCALE GENOMIC DNA]</scope>
    <source>
        <strain evidence="2 3">CBS 121828</strain>
    </source>
</reference>